<evidence type="ECO:0000256" key="1">
    <source>
        <dbReference type="ARBA" id="ARBA00022670"/>
    </source>
</evidence>
<dbReference type="CDD" id="cd09274">
    <property type="entry name" value="RNase_HI_RT_Ty3"/>
    <property type="match status" value="1"/>
</dbReference>
<dbReference type="PANTHER" id="PTHR37984">
    <property type="entry name" value="PROTEIN CBG26694"/>
    <property type="match status" value="1"/>
</dbReference>
<dbReference type="InterPro" id="IPR021109">
    <property type="entry name" value="Peptidase_aspartic_dom_sf"/>
</dbReference>
<evidence type="ECO:0000259" key="12">
    <source>
        <dbReference type="PROSITE" id="PS50158"/>
    </source>
</evidence>
<dbReference type="GO" id="GO:0004519">
    <property type="term" value="F:endonuclease activity"/>
    <property type="evidence" value="ECO:0007669"/>
    <property type="project" value="UniProtKB-KW"/>
</dbReference>
<dbReference type="InterPro" id="IPR041588">
    <property type="entry name" value="Integrase_H2C2"/>
</dbReference>
<feature type="region of interest" description="Disordered" evidence="11">
    <location>
        <begin position="37"/>
        <end position="62"/>
    </location>
</feature>
<dbReference type="PROSITE" id="PS50994">
    <property type="entry name" value="INTEGRASE"/>
    <property type="match status" value="1"/>
</dbReference>
<keyword evidence="4" id="KW-0540">Nuclease</keyword>
<dbReference type="GO" id="GO:0015074">
    <property type="term" value="P:DNA integration"/>
    <property type="evidence" value="ECO:0007669"/>
    <property type="project" value="InterPro"/>
</dbReference>
<evidence type="ECO:0000256" key="11">
    <source>
        <dbReference type="SAM" id="MobiDB-lite"/>
    </source>
</evidence>
<evidence type="ECO:0000259" key="13">
    <source>
        <dbReference type="PROSITE" id="PS50994"/>
    </source>
</evidence>
<name>A0A6L2NKF6_TANCI</name>
<reference evidence="14" key="1">
    <citation type="journal article" date="2019" name="Sci. Rep.">
        <title>Draft genome of Tanacetum cinerariifolium, the natural source of mosquito coil.</title>
        <authorList>
            <person name="Yamashiro T."/>
            <person name="Shiraishi A."/>
            <person name="Satake H."/>
            <person name="Nakayama K."/>
        </authorList>
    </citation>
    <scope>NUCLEOTIDE SEQUENCE</scope>
</reference>
<gene>
    <name evidence="14" type="ORF">Tci_058706</name>
</gene>
<evidence type="ECO:0000313" key="14">
    <source>
        <dbReference type="EMBL" id="GEU86728.1"/>
    </source>
</evidence>
<organism evidence="14">
    <name type="scientific">Tanacetum cinerariifolium</name>
    <name type="common">Dalmatian daisy</name>
    <name type="synonym">Chrysanthemum cinerariifolium</name>
    <dbReference type="NCBI Taxonomy" id="118510"/>
    <lineage>
        <taxon>Eukaryota</taxon>
        <taxon>Viridiplantae</taxon>
        <taxon>Streptophyta</taxon>
        <taxon>Embryophyta</taxon>
        <taxon>Tracheophyta</taxon>
        <taxon>Spermatophyta</taxon>
        <taxon>Magnoliopsida</taxon>
        <taxon>eudicotyledons</taxon>
        <taxon>Gunneridae</taxon>
        <taxon>Pentapetalae</taxon>
        <taxon>asterids</taxon>
        <taxon>campanulids</taxon>
        <taxon>Asterales</taxon>
        <taxon>Asteraceae</taxon>
        <taxon>Asteroideae</taxon>
        <taxon>Anthemideae</taxon>
        <taxon>Anthemidinae</taxon>
        <taxon>Tanacetum</taxon>
    </lineage>
</organism>
<evidence type="ECO:0000256" key="8">
    <source>
        <dbReference type="ARBA" id="ARBA00023268"/>
    </source>
</evidence>
<keyword evidence="3" id="KW-0548">Nucleotidyltransferase</keyword>
<keyword evidence="14" id="KW-0695">RNA-directed DNA polymerase</keyword>
<dbReference type="FunFam" id="3.10.20.370:FF:000001">
    <property type="entry name" value="Retrovirus-related Pol polyprotein from transposon 17.6-like protein"/>
    <property type="match status" value="1"/>
</dbReference>
<keyword evidence="1" id="KW-0645">Protease</keyword>
<keyword evidence="9" id="KW-0863">Zinc-finger</keyword>
<dbReference type="Gene3D" id="3.30.70.270">
    <property type="match status" value="2"/>
</dbReference>
<dbReference type="SMART" id="SM00343">
    <property type="entry name" value="ZnF_C2HC"/>
    <property type="match status" value="1"/>
</dbReference>
<dbReference type="Gene3D" id="3.10.10.10">
    <property type="entry name" value="HIV Type 1 Reverse Transcriptase, subunit A, domain 1"/>
    <property type="match status" value="1"/>
</dbReference>
<dbReference type="Pfam" id="PF17921">
    <property type="entry name" value="Integrase_H2C2"/>
    <property type="match status" value="1"/>
</dbReference>
<evidence type="ECO:0000256" key="6">
    <source>
        <dbReference type="ARBA" id="ARBA00022759"/>
    </source>
</evidence>
<feature type="region of interest" description="Disordered" evidence="11">
    <location>
        <begin position="1790"/>
        <end position="1819"/>
    </location>
</feature>
<feature type="region of interest" description="Disordered" evidence="11">
    <location>
        <begin position="1710"/>
        <end position="1729"/>
    </location>
</feature>
<keyword evidence="6" id="KW-0255">Endonuclease</keyword>
<accession>A0A6L2NKF6</accession>
<dbReference type="Pfam" id="PF00078">
    <property type="entry name" value="RVT_1"/>
    <property type="match status" value="1"/>
</dbReference>
<feature type="compositionally biased region" description="Low complexity" evidence="11">
    <location>
        <begin position="2458"/>
        <end position="2467"/>
    </location>
</feature>
<feature type="domain" description="CCHC-type" evidence="12">
    <location>
        <begin position="1770"/>
        <end position="1785"/>
    </location>
</feature>
<dbReference type="InterPro" id="IPR043502">
    <property type="entry name" value="DNA/RNA_pol_sf"/>
</dbReference>
<dbReference type="InterPro" id="IPR041577">
    <property type="entry name" value="RT_RNaseH_2"/>
</dbReference>
<evidence type="ECO:0000256" key="5">
    <source>
        <dbReference type="ARBA" id="ARBA00022750"/>
    </source>
</evidence>
<evidence type="ECO:0000256" key="9">
    <source>
        <dbReference type="PROSITE-ProRule" id="PRU00047"/>
    </source>
</evidence>
<dbReference type="Gene3D" id="2.40.70.10">
    <property type="entry name" value="Acid Proteases"/>
    <property type="match status" value="1"/>
</dbReference>
<dbReference type="InterPro" id="IPR012337">
    <property type="entry name" value="RNaseH-like_sf"/>
</dbReference>
<dbReference type="Pfam" id="PF14223">
    <property type="entry name" value="Retrotran_gag_2"/>
    <property type="match status" value="1"/>
</dbReference>
<feature type="compositionally biased region" description="Basic and acidic residues" evidence="11">
    <location>
        <begin position="2613"/>
        <end position="2637"/>
    </location>
</feature>
<dbReference type="GO" id="GO:0003964">
    <property type="term" value="F:RNA-directed DNA polymerase activity"/>
    <property type="evidence" value="ECO:0007669"/>
    <property type="project" value="UniProtKB-KW"/>
</dbReference>
<feature type="region of interest" description="Disordered" evidence="11">
    <location>
        <begin position="2437"/>
        <end position="2467"/>
    </location>
</feature>
<keyword evidence="6" id="KW-0378">Hydrolase</keyword>
<dbReference type="InterPro" id="IPR001878">
    <property type="entry name" value="Znf_CCHC"/>
</dbReference>
<feature type="coiled-coil region" evidence="10">
    <location>
        <begin position="1581"/>
        <end position="1622"/>
    </location>
</feature>
<dbReference type="GO" id="GO:0003677">
    <property type="term" value="F:DNA binding"/>
    <property type="evidence" value="ECO:0007669"/>
    <property type="project" value="UniProtKB-KW"/>
</dbReference>
<dbReference type="Pfam" id="PF25597">
    <property type="entry name" value="SH3_retrovirus"/>
    <property type="match status" value="1"/>
</dbReference>
<keyword evidence="9" id="KW-0862">Zinc</keyword>
<dbReference type="InterPro" id="IPR050951">
    <property type="entry name" value="Retrovirus_Pol_polyprotein"/>
</dbReference>
<dbReference type="PROSITE" id="PS50158">
    <property type="entry name" value="ZF_CCHC"/>
    <property type="match status" value="1"/>
</dbReference>
<protein>
    <submittedName>
        <fullName evidence="14">Reverse transcriptase domain-containing protein</fullName>
    </submittedName>
</protein>
<dbReference type="InterPro" id="IPR036397">
    <property type="entry name" value="RNaseH_sf"/>
</dbReference>
<dbReference type="InterPro" id="IPR036875">
    <property type="entry name" value="Znf_CCHC_sf"/>
</dbReference>
<evidence type="ECO:0000256" key="4">
    <source>
        <dbReference type="ARBA" id="ARBA00022722"/>
    </source>
</evidence>
<keyword evidence="7" id="KW-0238">DNA-binding</keyword>
<keyword evidence="5" id="KW-0064">Aspartyl protease</keyword>
<dbReference type="Pfam" id="PF00665">
    <property type="entry name" value="rve"/>
    <property type="match status" value="1"/>
</dbReference>
<dbReference type="FunFam" id="3.30.70.270:FF:000020">
    <property type="entry name" value="Transposon Tf2-6 polyprotein-like Protein"/>
    <property type="match status" value="1"/>
</dbReference>
<feature type="region of interest" description="Disordered" evidence="11">
    <location>
        <begin position="1675"/>
        <end position="1694"/>
    </location>
</feature>
<dbReference type="Pfam" id="PF17919">
    <property type="entry name" value="RT_RNaseH_2"/>
    <property type="match status" value="1"/>
</dbReference>
<dbReference type="InterPro" id="IPR057670">
    <property type="entry name" value="SH3_retrovirus"/>
</dbReference>
<feature type="compositionally biased region" description="Polar residues" evidence="11">
    <location>
        <begin position="1684"/>
        <end position="1694"/>
    </location>
</feature>
<feature type="region of interest" description="Disordered" evidence="11">
    <location>
        <begin position="2613"/>
        <end position="2638"/>
    </location>
</feature>
<keyword evidence="8" id="KW-0511">Multifunctional enzyme</keyword>
<dbReference type="GO" id="GO:0004190">
    <property type="term" value="F:aspartic-type endopeptidase activity"/>
    <property type="evidence" value="ECO:0007669"/>
    <property type="project" value="UniProtKB-KW"/>
</dbReference>
<evidence type="ECO:0000256" key="2">
    <source>
        <dbReference type="ARBA" id="ARBA00022679"/>
    </source>
</evidence>
<evidence type="ECO:0000256" key="7">
    <source>
        <dbReference type="ARBA" id="ARBA00023125"/>
    </source>
</evidence>
<dbReference type="Gene3D" id="1.10.340.70">
    <property type="match status" value="1"/>
</dbReference>
<sequence length="3314" mass="375562">MFNSIKGTIKTVSFKIKFRETISTKDMFINPRFSNLVSSGSSNTSASTSSSGTLPSNTIANPRSDLKAITTQSGVSYDGPQIPPPPSFLPEVVQSESLILNSEIVNSPISEPIIASVSAPKHNLKSLIPYPSRRNDERNREKANNQIEKFYQIFKDMSMAECLALADLATSINLMPFSVWERLSLPDLTPTCMTLELADRSISCPVGVAEDVYVKVGSFYFLVDFVVVDFNVDPRVPLILKISFLKTRRALIDAFEGELTLLVRKEAITFNLDQTSRYSANYSNMTAKRIDVIDMACEEYSQEVLNFLNIIASGNPTLYYDLVVSTTSSTLTPFENSDFLLEEVDAFLAIEDDPTSPEVYQPYLDPEGDILLLVAFLNNDLSLPPPNQGNYLPEVRKELKICEAKSDKSSVDEPPKVELKDLPPHLEFAFLEGDDKLLVIIEKDLCMEEKTALIMVLKSHKRAIAWKLSDIKDQEKTTFTCPYGTFAYRCVPFGLCKSPGTFQRCMMAIFHDIIEKTIEVFMDDFSVFGNSFQSCLSHLERMLKRCEDTNLRLNWEKSHFMVKEGIVLGHKISTQGIKVDKEKVDVITKLPHQTTVKGIKSFLGHVGFYRRFIKDFSKIARPMTRLLEKDTPFIFSKECVEAFQTLKRKLTEAPILIAQDWDIPFERMCDASDFAIGAVLGQRQDKHFRPIHYASKTMIEAESNYTTTEKEMLAVVYAFEKFRSYLIMNMSIVYTNHPPLNICLRRKIQRRDCSIRCVSGQEAIEILKAYHYGPTGGHHGLNYTAKKVFDSRFYWPSIYCDAQDLVKNCDVCQRQGKISQRDEMPQNSIQVEAKALPTNDARVVCKFLKKLFARFGTPRAIISDRGTHFCNDQFAKVMQKCGVTHRLATPYHPQISGQVEVSNRGLKYIFEKAVGENRASWSDKLDDALWAFRTAYKTPIGCTPYKLVYEKACHLPIELEHKAYWALKHVNFDLKIAGDHKKVQINALNELRDQAYENSLIYKEKRKRLHDSKIKDHVFNIGDRFLLFNSRLKIFSGKLKSCWSGPFTISQNGPSSNHLSDDYWDELNETDGEKALADLGVSVSVMPYSAYTTIGLGDLIPIKLIVELADRTVKRPKGITENVLVGEGIDTPIKKMVKSRHDDDIITYGIEDYPSFSDLDREIHVNDAYNLSFFCMIDFAVIEDMDCYCDEEICNDLAAKKLTKLVKYRSSGILCVIVVMLEYRRRYGVFVPVLHQRPQRIKDQYAISSGVYTSYLSYGNKIFWKLSNVVLTLRNPRYVVIEFGDSYEVPASAASTATIDTASDGTGKKKGRTVTVTTEDMQKRKNNVKARTTLLLSLPDEHQLRFSKYKTAQELWAAILKTFDGNEATKKTKKNLLKQQYGNFKAEGSETLEQMFNRLQVIISQLQFMDVEIEHDDLNQKFLTSLASEWLMHTIVWRNRSDLDTMSLDDLYNHLKVYESEVQKKSEPNPQNMAFISSAKHSRGNEDANTASVSTASTNVPTASANIRVASISQDTACAYIASQSNWSYMAIDEENHALVADKEAPTEFALMANISVERLAQVESRLVEHKDREIKYCEKIRGLELEVEFKTNSLECLAKELETLKKEKEGLDGKLASLLESQRLDKNKKGLGYNAVPPPPTQIYSSPEKDMSWTGLPEFKDDTVTDYSRPAPIIESFPDDAQNKNPSVTEEASPNTILPKSFIKFVKENNSPTKSKIDKAEKAKKSPIKYAEQYRKPTKKPNVRGNQKNWNNLKSYQLGPNFVMKKNACFNCGDFNHLAYDCRKRVKRETSRSQNTTHKSFTPRPVVHKPYRPPMRPVRSNMNEDVSFGQGGCKITDKGTIKTSKLKFENVYFVKDLKYNLFSVSQIYDNKNSVLFTDSECIVLGRNFKLLDDDNVLLRTPRQHNMYSIDLNNIVPHKDLTWLRHLQMSKGIKREFSNARTPQQNGVAEKRNWTLLEAARTMVLVNKSQNKTPYELFNDKTPAIGFLKPFSCHVMILNTLDNLGKFKAKGDECYFIGYSMSSKAFRVFNKRTRRVEENLHVEFLENKAIEKGAGPNWLFDIDSLTKSMNYMPVDAGTNSTNLSGTNDAARQEVKKDVSSLRYIALPNWVHDALLESSSTDQLETLTVETPIPTVSSPVPTACFTDSLEPSSDTRLISKRVANQVETPSLDNILTLTNRFEDILGVTTNSVDSDGVEADLSNIETTITASPTPTLRIHKDHPKSQIIGPMDTPIQTRNKSKEVWTLVDCPKGVRPIGTKWVLKKKKDGRGIVIRNKATLVAQWHTQEEGIDYDKVFAPVARIEAIRLFLAYASFMGFTVYQMDVKSAFLYEKSEHNVDFHPIVDFIEASPLRYALTFKPNVYVSHIRQFWSTARIETTEEGTKILTTVDGILRTVTESSLRRNLKLKDEAGISSLPDAELFENLTLMGYNVSPNQKFTFQKGTSTEPHHTPSPETQHTSYTTYSSPTLPPVTTAFIPTVTLSDTPTLRQYTRRARIAQSSDLLPVADEPASPLRDVSKGKACPTDSGFGADQDRANIAKTSTLPIDSAPRVTSPAANEGSIQLKLDELTGLCTSLQRQHSKMVAKFEAQELEINMLKARVKLLENKEGVAAEKSRDDAPIKGRNLDEGEAATERVSDDTEEMTTVLTSMDAATVLASGVAKVPTSSGSIPTAGLPAAEVPTSSDVVPTVGPIFATATVVTPYTRRKGKETMVESETPKKKKIQEQMDIQMAIQLEEEMERYAQRMNEQIARDAEIARIHAEEELQIMIDGLDRSNETVAKYLQEYHQFATPLERRIELISYLIKYQDNYAKVYKFQTQQRKPWSKKQKRDYYMAIIKSNLGWKVKDFRGMTFEEIKAKFTTVWKQLEDFILIGSKEEAERFKRKGIRFEQESVKKLKTSKEVLAEVKIPDEVPKEKVKEMMQVVPIEEVYVEALQVKHPIIDWKGRFEPVMGLSKGVSQHQATYKRQRDGALVIEFPLPEEVPTASEESCHCQKKREATAVKIVLLLKSRRNYQSKSDDSYANLILLRSAKTKFRIVFFVIQRCALLRKKFKEDLFTYCIENGILQDFQDTSEPSNDNTNVVNTLQEPFVVKQDPGENSSQSPLQINHHCCYECGDSLEDIFFHQCTCELCWEEELDNSLSMWDEDIDTIPVTESEKLIKSSVESLVPIPTESEGIPGNICDVPFHDNSPPLDISKYQFEDFFGSNDDSTLIDDDSFSIDNIEYVEASPLDYELVSLEVIEIVIPEVGGIDDDILLTIKDDILREKLLNINLLIANIEALKDNPTSSSDFMTKSSSTSLNFLLEETNTFDNSLL</sequence>
<dbReference type="InterPro" id="IPR000477">
    <property type="entry name" value="RT_dom"/>
</dbReference>
<dbReference type="InterPro" id="IPR043128">
    <property type="entry name" value="Rev_trsase/Diguanyl_cyclase"/>
</dbReference>
<dbReference type="Pfam" id="PF07727">
    <property type="entry name" value="RVT_2"/>
    <property type="match status" value="1"/>
</dbReference>
<dbReference type="GO" id="GO:0006508">
    <property type="term" value="P:proteolysis"/>
    <property type="evidence" value="ECO:0007669"/>
    <property type="project" value="UniProtKB-KW"/>
</dbReference>
<proteinExistence type="predicted"/>
<dbReference type="EMBL" id="BKCJ010009389">
    <property type="protein sequence ID" value="GEU86728.1"/>
    <property type="molecule type" value="Genomic_DNA"/>
</dbReference>
<dbReference type="SUPFAM" id="SSF56672">
    <property type="entry name" value="DNA/RNA polymerases"/>
    <property type="match status" value="1"/>
</dbReference>
<keyword evidence="10" id="KW-0175">Coiled coil</keyword>
<feature type="compositionally biased region" description="Basic and acidic residues" evidence="11">
    <location>
        <begin position="1716"/>
        <end position="1725"/>
    </location>
</feature>
<feature type="region of interest" description="Disordered" evidence="11">
    <location>
        <begin position="1630"/>
        <end position="1650"/>
    </location>
</feature>
<feature type="domain" description="Integrase catalytic" evidence="13">
    <location>
        <begin position="843"/>
        <end position="952"/>
    </location>
</feature>
<dbReference type="GO" id="GO:0008270">
    <property type="term" value="F:zinc ion binding"/>
    <property type="evidence" value="ECO:0007669"/>
    <property type="project" value="UniProtKB-KW"/>
</dbReference>
<keyword evidence="9" id="KW-0479">Metal-binding</keyword>
<dbReference type="SUPFAM" id="SSF57756">
    <property type="entry name" value="Retrovirus zinc finger-like domains"/>
    <property type="match status" value="1"/>
</dbReference>
<feature type="compositionally biased region" description="Low complexity" evidence="11">
    <location>
        <begin position="37"/>
        <end position="58"/>
    </location>
</feature>
<dbReference type="SUPFAM" id="SSF53098">
    <property type="entry name" value="Ribonuclease H-like"/>
    <property type="match status" value="2"/>
</dbReference>
<dbReference type="InterPro" id="IPR001584">
    <property type="entry name" value="Integrase_cat-core"/>
</dbReference>
<evidence type="ECO:0000256" key="3">
    <source>
        <dbReference type="ARBA" id="ARBA00022695"/>
    </source>
</evidence>
<dbReference type="PANTHER" id="PTHR37984:SF5">
    <property type="entry name" value="PROTEIN NYNRIN-LIKE"/>
    <property type="match status" value="1"/>
</dbReference>
<comment type="caution">
    <text evidence="14">The sequence shown here is derived from an EMBL/GenBank/DDBJ whole genome shotgun (WGS) entry which is preliminary data.</text>
</comment>
<dbReference type="InterPro" id="IPR013103">
    <property type="entry name" value="RVT_2"/>
</dbReference>
<feature type="region of interest" description="Disordered" evidence="11">
    <location>
        <begin position="2501"/>
        <end position="2532"/>
    </location>
</feature>
<dbReference type="CDD" id="cd01647">
    <property type="entry name" value="RT_LTR"/>
    <property type="match status" value="1"/>
</dbReference>
<keyword evidence="2" id="KW-0808">Transferase</keyword>
<evidence type="ECO:0000256" key="10">
    <source>
        <dbReference type="SAM" id="Coils"/>
    </source>
</evidence>
<dbReference type="Gene3D" id="3.30.420.10">
    <property type="entry name" value="Ribonuclease H-like superfamily/Ribonuclease H"/>
    <property type="match status" value="2"/>
</dbReference>